<gene>
    <name evidence="5" type="ORF">WKI71_02110</name>
</gene>
<dbReference type="SUPFAM" id="SSF51735">
    <property type="entry name" value="NAD(P)-binding Rossmann-fold domains"/>
    <property type="match status" value="1"/>
</dbReference>
<evidence type="ECO:0000259" key="4">
    <source>
        <dbReference type="Pfam" id="PF08659"/>
    </source>
</evidence>
<keyword evidence="2" id="KW-0597">Phosphoprotein</keyword>
<dbReference type="InterPro" id="IPR050091">
    <property type="entry name" value="PKS_NRPS_Biosynth_Enz"/>
</dbReference>
<dbReference type="PANTHER" id="PTHR43775:SF37">
    <property type="entry name" value="SI:DKEY-61P9.11"/>
    <property type="match status" value="1"/>
</dbReference>
<organism evidence="5 6">
    <name type="scientific">Streptomyces machairae</name>
    <dbReference type="NCBI Taxonomy" id="3134109"/>
    <lineage>
        <taxon>Bacteria</taxon>
        <taxon>Bacillati</taxon>
        <taxon>Actinomycetota</taxon>
        <taxon>Actinomycetes</taxon>
        <taxon>Kitasatosporales</taxon>
        <taxon>Streptomycetaceae</taxon>
        <taxon>Streptomyces</taxon>
    </lineage>
</organism>
<name>A0ABU8UFW4_9ACTN</name>
<dbReference type="InterPro" id="IPR013968">
    <property type="entry name" value="PKS_KR"/>
</dbReference>
<sequence>MTDSTAALEAVRHALGPITGVVHAAGVLDDATIANLTDERVLRVLGPKVLGTALLTELTRTPRTSCCSRRRPDCSARPGRARTRRRTPFWTPGRTTSPARTAVR</sequence>
<evidence type="ECO:0000256" key="3">
    <source>
        <dbReference type="SAM" id="MobiDB-lite"/>
    </source>
</evidence>
<evidence type="ECO:0000256" key="1">
    <source>
        <dbReference type="ARBA" id="ARBA00022450"/>
    </source>
</evidence>
<proteinExistence type="predicted"/>
<evidence type="ECO:0000313" key="5">
    <source>
        <dbReference type="EMBL" id="MEJ8667801.1"/>
    </source>
</evidence>
<dbReference type="Pfam" id="PF08659">
    <property type="entry name" value="KR"/>
    <property type="match status" value="1"/>
</dbReference>
<dbReference type="EMBL" id="JBBKAK010000001">
    <property type="protein sequence ID" value="MEJ8667801.1"/>
    <property type="molecule type" value="Genomic_DNA"/>
</dbReference>
<protein>
    <submittedName>
        <fullName evidence="5">KR domain-containing protein</fullName>
    </submittedName>
</protein>
<dbReference type="PANTHER" id="PTHR43775">
    <property type="entry name" value="FATTY ACID SYNTHASE"/>
    <property type="match status" value="1"/>
</dbReference>
<keyword evidence="1" id="KW-0596">Phosphopantetheine</keyword>
<feature type="domain" description="Ketoreductase (KR)" evidence="4">
    <location>
        <begin position="4"/>
        <end position="61"/>
    </location>
</feature>
<keyword evidence="6" id="KW-1185">Reference proteome</keyword>
<dbReference type="Gene3D" id="3.40.50.720">
    <property type="entry name" value="NAD(P)-binding Rossmann-like Domain"/>
    <property type="match status" value="1"/>
</dbReference>
<reference evidence="5 6" key="1">
    <citation type="submission" date="2024-03" db="EMBL/GenBank/DDBJ databases">
        <title>Novel Streptomyces species of biotechnological and ecological value are a feature of Machair soil.</title>
        <authorList>
            <person name="Prole J.R."/>
            <person name="Goodfellow M."/>
            <person name="Allenby N."/>
            <person name="Ward A.C."/>
        </authorList>
    </citation>
    <scope>NUCLEOTIDE SEQUENCE [LARGE SCALE GENOMIC DNA]</scope>
    <source>
        <strain evidence="5 6">MS1.AVA.1</strain>
    </source>
</reference>
<accession>A0ABU8UFW4</accession>
<comment type="caution">
    <text evidence="5">The sequence shown here is derived from an EMBL/GenBank/DDBJ whole genome shotgun (WGS) entry which is preliminary data.</text>
</comment>
<dbReference type="Proteomes" id="UP001376459">
    <property type="component" value="Unassembled WGS sequence"/>
</dbReference>
<feature type="region of interest" description="Disordered" evidence="3">
    <location>
        <begin position="65"/>
        <end position="104"/>
    </location>
</feature>
<evidence type="ECO:0000256" key="2">
    <source>
        <dbReference type="ARBA" id="ARBA00022553"/>
    </source>
</evidence>
<evidence type="ECO:0000313" key="6">
    <source>
        <dbReference type="Proteomes" id="UP001376459"/>
    </source>
</evidence>
<dbReference type="InterPro" id="IPR036291">
    <property type="entry name" value="NAD(P)-bd_dom_sf"/>
</dbReference>